<keyword evidence="3 6" id="KW-0812">Transmembrane</keyword>
<dbReference type="Gramene" id="TVU42229">
    <property type="protein sequence ID" value="TVU42229"/>
    <property type="gene ID" value="EJB05_08622"/>
</dbReference>
<name>A0A5J9W1D7_9POAL</name>
<dbReference type="OrthoDB" id="10262656at2759"/>
<gene>
    <name evidence="8" type="ORF">EJB05_08622</name>
</gene>
<feature type="transmembrane region" description="Helical" evidence="6">
    <location>
        <begin position="377"/>
        <end position="400"/>
    </location>
</feature>
<dbReference type="EMBL" id="RWGY01000005">
    <property type="protein sequence ID" value="TVU42229.1"/>
    <property type="molecule type" value="Genomic_DNA"/>
</dbReference>
<dbReference type="InterPro" id="IPR020846">
    <property type="entry name" value="MFS_dom"/>
</dbReference>
<dbReference type="InterPro" id="IPR036259">
    <property type="entry name" value="MFS_trans_sf"/>
</dbReference>
<evidence type="ECO:0000256" key="6">
    <source>
        <dbReference type="SAM" id="Phobius"/>
    </source>
</evidence>
<dbReference type="SUPFAM" id="SSF103473">
    <property type="entry name" value="MFS general substrate transporter"/>
    <property type="match status" value="1"/>
</dbReference>
<keyword evidence="9" id="KW-1185">Reference proteome</keyword>
<feature type="transmembrane region" description="Helical" evidence="6">
    <location>
        <begin position="210"/>
        <end position="232"/>
    </location>
</feature>
<accession>A0A5J9W1D7</accession>
<evidence type="ECO:0000259" key="7">
    <source>
        <dbReference type="PROSITE" id="PS50850"/>
    </source>
</evidence>
<dbReference type="PANTHER" id="PTHR23504:SF83">
    <property type="entry name" value="MAJOR FACILITATOR SUPERFAMILY (MFS) PROFILE DOMAIN-CONTAINING PROTEIN"/>
    <property type="match status" value="1"/>
</dbReference>
<sequence length="483" mass="53479">MAQEGASPLLEKVYVPGCPGCQYDRKKDLHEGLPYKEFLYVWMICLATALPVSSLFSFLYFMIRDLHIAKRTEDIGFYAGFVGASFMFGRFLTSTFWGIAADRIGRKPVVIIGTFSVVIFNTLFGLSTSYWMAIATRFLLGALNGLLGPIRAYAIEICRPEHEALGLSLVSTAWGIGLVIGPALGGYLALPAEKFPEFFSRESFFGRFPYSLPCLCTSVFALAVLVSCIWMPETLHKHKVHKSGNHSVGAHMIDPEEEVEQSVSLDDKKSLFKNWPLMSSIIIYCVFSFYNMAYTEVFSLWAESDRKYGGLGLSSENVGQVLAVTGVSLLVFQLCIYPRINKVLGPVKSTRIAAILCIPILFAYPYMTYLSPPGLSIILNIASVLNINLSATIITSIFILQNNAVPQDQRGAANGLSMTAMSLFKAVAPAVAGIIFSWAQKRQQAFFFPGDQMVFFVLNVVQFLGLVLTFEPFMSVSEQHDTR</sequence>
<evidence type="ECO:0000256" key="2">
    <source>
        <dbReference type="ARBA" id="ARBA00022448"/>
    </source>
</evidence>
<feature type="transmembrane region" description="Helical" evidence="6">
    <location>
        <begin position="452"/>
        <end position="470"/>
    </location>
</feature>
<evidence type="ECO:0000256" key="4">
    <source>
        <dbReference type="ARBA" id="ARBA00022989"/>
    </source>
</evidence>
<feature type="transmembrane region" description="Helical" evidence="6">
    <location>
        <begin position="39"/>
        <end position="63"/>
    </location>
</feature>
<evidence type="ECO:0000256" key="3">
    <source>
        <dbReference type="ARBA" id="ARBA00022692"/>
    </source>
</evidence>
<keyword evidence="2" id="KW-0813">Transport</keyword>
<evidence type="ECO:0000256" key="1">
    <source>
        <dbReference type="ARBA" id="ARBA00004141"/>
    </source>
</evidence>
<dbReference type="GO" id="GO:0022857">
    <property type="term" value="F:transmembrane transporter activity"/>
    <property type="evidence" value="ECO:0007669"/>
    <property type="project" value="InterPro"/>
</dbReference>
<dbReference type="Pfam" id="PF07690">
    <property type="entry name" value="MFS_1"/>
    <property type="match status" value="1"/>
</dbReference>
<keyword evidence="5 6" id="KW-0472">Membrane</keyword>
<dbReference type="InterPro" id="IPR011701">
    <property type="entry name" value="MFS"/>
</dbReference>
<comment type="subcellular location">
    <subcellularLocation>
        <location evidence="1">Membrane</location>
        <topology evidence="1">Multi-pass membrane protein</topology>
    </subcellularLocation>
</comment>
<feature type="transmembrane region" description="Helical" evidence="6">
    <location>
        <begin position="421"/>
        <end position="440"/>
    </location>
</feature>
<feature type="transmembrane region" description="Helical" evidence="6">
    <location>
        <begin position="109"/>
        <end position="132"/>
    </location>
</feature>
<dbReference type="Gene3D" id="1.20.1250.20">
    <property type="entry name" value="MFS general substrate transporter like domains"/>
    <property type="match status" value="1"/>
</dbReference>
<dbReference type="Proteomes" id="UP000324897">
    <property type="component" value="Unassembled WGS sequence"/>
</dbReference>
<feature type="transmembrane region" description="Helical" evidence="6">
    <location>
        <begin position="75"/>
        <end position="97"/>
    </location>
</feature>
<feature type="transmembrane region" description="Helical" evidence="6">
    <location>
        <begin position="167"/>
        <end position="190"/>
    </location>
</feature>
<evidence type="ECO:0000313" key="8">
    <source>
        <dbReference type="EMBL" id="TVU42229.1"/>
    </source>
</evidence>
<dbReference type="PANTHER" id="PTHR23504">
    <property type="entry name" value="MAJOR FACILITATOR SUPERFAMILY DOMAIN-CONTAINING PROTEIN 10"/>
    <property type="match status" value="1"/>
</dbReference>
<reference evidence="8 9" key="1">
    <citation type="journal article" date="2019" name="Sci. Rep.">
        <title>A high-quality genome of Eragrostis curvula grass provides insights into Poaceae evolution and supports new strategies to enhance forage quality.</title>
        <authorList>
            <person name="Carballo J."/>
            <person name="Santos B.A.C.M."/>
            <person name="Zappacosta D."/>
            <person name="Garbus I."/>
            <person name="Selva J.P."/>
            <person name="Gallo C.A."/>
            <person name="Diaz A."/>
            <person name="Albertini E."/>
            <person name="Caccamo M."/>
            <person name="Echenique V."/>
        </authorList>
    </citation>
    <scope>NUCLEOTIDE SEQUENCE [LARGE SCALE GENOMIC DNA]</scope>
    <source>
        <strain evidence="9">cv. Victoria</strain>
        <tissue evidence="8">Leaf</tissue>
    </source>
</reference>
<organism evidence="8 9">
    <name type="scientific">Eragrostis curvula</name>
    <name type="common">weeping love grass</name>
    <dbReference type="NCBI Taxonomy" id="38414"/>
    <lineage>
        <taxon>Eukaryota</taxon>
        <taxon>Viridiplantae</taxon>
        <taxon>Streptophyta</taxon>
        <taxon>Embryophyta</taxon>
        <taxon>Tracheophyta</taxon>
        <taxon>Spermatophyta</taxon>
        <taxon>Magnoliopsida</taxon>
        <taxon>Liliopsida</taxon>
        <taxon>Poales</taxon>
        <taxon>Poaceae</taxon>
        <taxon>PACMAD clade</taxon>
        <taxon>Chloridoideae</taxon>
        <taxon>Eragrostideae</taxon>
        <taxon>Eragrostidinae</taxon>
        <taxon>Eragrostis</taxon>
    </lineage>
</organism>
<feature type="transmembrane region" description="Helical" evidence="6">
    <location>
        <begin position="321"/>
        <end position="340"/>
    </location>
</feature>
<protein>
    <recommendedName>
        <fullName evidence="7">Major facilitator superfamily (MFS) profile domain-containing protein</fullName>
    </recommendedName>
</protein>
<dbReference type="GO" id="GO:0016020">
    <property type="term" value="C:membrane"/>
    <property type="evidence" value="ECO:0007669"/>
    <property type="project" value="UniProtKB-SubCell"/>
</dbReference>
<dbReference type="AlphaFoldDB" id="A0A5J9W1D7"/>
<feature type="transmembrane region" description="Helical" evidence="6">
    <location>
        <begin position="281"/>
        <end position="301"/>
    </location>
</feature>
<proteinExistence type="predicted"/>
<feature type="domain" description="Major facilitator superfamily (MFS) profile" evidence="7">
    <location>
        <begin position="37"/>
        <end position="477"/>
    </location>
</feature>
<dbReference type="CDD" id="cd17330">
    <property type="entry name" value="MFS_SLC46_TetA_like"/>
    <property type="match status" value="1"/>
</dbReference>
<dbReference type="PROSITE" id="PS50850">
    <property type="entry name" value="MFS"/>
    <property type="match status" value="1"/>
</dbReference>
<keyword evidence="4 6" id="KW-1133">Transmembrane helix</keyword>
<evidence type="ECO:0000256" key="5">
    <source>
        <dbReference type="ARBA" id="ARBA00023136"/>
    </source>
</evidence>
<comment type="caution">
    <text evidence="8">The sequence shown here is derived from an EMBL/GenBank/DDBJ whole genome shotgun (WGS) entry which is preliminary data.</text>
</comment>
<feature type="transmembrane region" description="Helical" evidence="6">
    <location>
        <begin position="352"/>
        <end position="371"/>
    </location>
</feature>
<evidence type="ECO:0000313" key="9">
    <source>
        <dbReference type="Proteomes" id="UP000324897"/>
    </source>
</evidence>